<dbReference type="Proteomes" id="UP001500740">
    <property type="component" value="Unassembled WGS sequence"/>
</dbReference>
<gene>
    <name evidence="1" type="ORF">GCM10008935_21480</name>
</gene>
<name>A0ABN1A1S3_9BACI</name>
<evidence type="ECO:0000313" key="1">
    <source>
        <dbReference type="EMBL" id="GAA0465371.1"/>
    </source>
</evidence>
<comment type="caution">
    <text evidence="1">The sequence shown here is derived from an EMBL/GenBank/DDBJ whole genome shotgun (WGS) entry which is preliminary data.</text>
</comment>
<protein>
    <submittedName>
        <fullName evidence="1">Uncharacterized protein</fullName>
    </submittedName>
</protein>
<evidence type="ECO:0000313" key="2">
    <source>
        <dbReference type="Proteomes" id="UP001500740"/>
    </source>
</evidence>
<keyword evidence="2" id="KW-1185">Reference proteome</keyword>
<sequence length="71" mass="8210">MNQVTKLTEAFKTQFLNPFSSQITHLPILNKNRLKIPYIHGIIVPYINVLIGGKHETIKFKASIKFRLKCD</sequence>
<reference evidence="1 2" key="1">
    <citation type="journal article" date="2019" name="Int. J. Syst. Evol. Microbiol.">
        <title>The Global Catalogue of Microorganisms (GCM) 10K type strain sequencing project: providing services to taxonomists for standard genome sequencing and annotation.</title>
        <authorList>
            <consortium name="The Broad Institute Genomics Platform"/>
            <consortium name="The Broad Institute Genome Sequencing Center for Infectious Disease"/>
            <person name="Wu L."/>
            <person name="Ma J."/>
        </authorList>
    </citation>
    <scope>NUCLEOTIDE SEQUENCE [LARGE SCALE GENOMIC DNA]</scope>
    <source>
        <strain evidence="1 2">JCM 14193</strain>
    </source>
</reference>
<dbReference type="EMBL" id="BAAACZ010000018">
    <property type="protein sequence ID" value="GAA0465371.1"/>
    <property type="molecule type" value="Genomic_DNA"/>
</dbReference>
<accession>A0ABN1A1S3</accession>
<proteinExistence type="predicted"/>
<organism evidence="1 2">
    <name type="scientific">Alkalibacillus silvisoli</name>
    <dbReference type="NCBI Taxonomy" id="392823"/>
    <lineage>
        <taxon>Bacteria</taxon>
        <taxon>Bacillati</taxon>
        <taxon>Bacillota</taxon>
        <taxon>Bacilli</taxon>
        <taxon>Bacillales</taxon>
        <taxon>Bacillaceae</taxon>
        <taxon>Alkalibacillus</taxon>
    </lineage>
</organism>